<dbReference type="AlphaFoldDB" id="A0AAV7Q975"/>
<comment type="caution">
    <text evidence="2">The sequence shown here is derived from an EMBL/GenBank/DDBJ whole genome shotgun (WGS) entry which is preliminary data.</text>
</comment>
<feature type="coiled-coil region" evidence="1">
    <location>
        <begin position="66"/>
        <end position="93"/>
    </location>
</feature>
<sequence>MDWFTAPTLELKGASDRKPRLAEGEDPTVILQAFQGSKSAPESNIDEVFADVALLRQDFCNAVDKVSKAEGLISVLENAVQELKIEVSCLVAKTKNLTDQAEDTDNTAHRANLRFIGFPKGVVCFMPEVTGAVDLIMSGPGPTVIVLHS</sequence>
<evidence type="ECO:0000256" key="1">
    <source>
        <dbReference type="SAM" id="Coils"/>
    </source>
</evidence>
<reference evidence="2" key="1">
    <citation type="journal article" date="2022" name="bioRxiv">
        <title>Sequencing and chromosome-scale assembly of the giantPleurodeles waltlgenome.</title>
        <authorList>
            <person name="Brown T."/>
            <person name="Elewa A."/>
            <person name="Iarovenko S."/>
            <person name="Subramanian E."/>
            <person name="Araus A.J."/>
            <person name="Petzold A."/>
            <person name="Susuki M."/>
            <person name="Suzuki K.-i.T."/>
            <person name="Hayashi T."/>
            <person name="Toyoda A."/>
            <person name="Oliveira C."/>
            <person name="Osipova E."/>
            <person name="Leigh N.D."/>
            <person name="Simon A."/>
            <person name="Yun M.H."/>
        </authorList>
    </citation>
    <scope>NUCLEOTIDE SEQUENCE</scope>
    <source>
        <strain evidence="2">20211129_DDA</strain>
        <tissue evidence="2">Liver</tissue>
    </source>
</reference>
<keyword evidence="3" id="KW-1185">Reference proteome</keyword>
<accession>A0AAV7Q975</accession>
<gene>
    <name evidence="2" type="ORF">NDU88_002565</name>
</gene>
<evidence type="ECO:0000313" key="3">
    <source>
        <dbReference type="Proteomes" id="UP001066276"/>
    </source>
</evidence>
<dbReference type="EMBL" id="JANPWB010000010">
    <property type="protein sequence ID" value="KAJ1136147.1"/>
    <property type="molecule type" value="Genomic_DNA"/>
</dbReference>
<proteinExistence type="predicted"/>
<name>A0AAV7Q975_PLEWA</name>
<organism evidence="2 3">
    <name type="scientific">Pleurodeles waltl</name>
    <name type="common">Iberian ribbed newt</name>
    <dbReference type="NCBI Taxonomy" id="8319"/>
    <lineage>
        <taxon>Eukaryota</taxon>
        <taxon>Metazoa</taxon>
        <taxon>Chordata</taxon>
        <taxon>Craniata</taxon>
        <taxon>Vertebrata</taxon>
        <taxon>Euteleostomi</taxon>
        <taxon>Amphibia</taxon>
        <taxon>Batrachia</taxon>
        <taxon>Caudata</taxon>
        <taxon>Salamandroidea</taxon>
        <taxon>Salamandridae</taxon>
        <taxon>Pleurodelinae</taxon>
        <taxon>Pleurodeles</taxon>
    </lineage>
</organism>
<keyword evidence="1" id="KW-0175">Coiled coil</keyword>
<protein>
    <submittedName>
        <fullName evidence="2">Uncharacterized protein</fullName>
    </submittedName>
</protein>
<evidence type="ECO:0000313" key="2">
    <source>
        <dbReference type="EMBL" id="KAJ1136147.1"/>
    </source>
</evidence>
<dbReference type="Proteomes" id="UP001066276">
    <property type="component" value="Chromosome 6"/>
</dbReference>